<dbReference type="InterPro" id="IPR040916">
    <property type="entry name" value="DDR_swiveling"/>
</dbReference>
<dbReference type="Gene3D" id="3.30.420.40">
    <property type="match status" value="2"/>
</dbReference>
<accession>A0A6J7DAT1</accession>
<gene>
    <name evidence="3" type="ORF">UFOPK3402_00552</name>
</gene>
<protein>
    <submittedName>
        <fullName evidence="3">Unannotated protein</fullName>
    </submittedName>
</protein>
<dbReference type="SUPFAM" id="SSF82317">
    <property type="entry name" value="Swiveling domain of dehydratase reactivase alpha subunit"/>
    <property type="match status" value="1"/>
</dbReference>
<feature type="domain" description="Diol dehydratase reactivase ATPase-like" evidence="1">
    <location>
        <begin position="352"/>
        <end position="559"/>
    </location>
</feature>
<evidence type="ECO:0000259" key="2">
    <source>
        <dbReference type="Pfam" id="PF18427"/>
    </source>
</evidence>
<reference evidence="3" key="1">
    <citation type="submission" date="2020-05" db="EMBL/GenBank/DDBJ databases">
        <authorList>
            <person name="Chiriac C."/>
            <person name="Salcher M."/>
            <person name="Ghai R."/>
            <person name="Kavagutti S V."/>
        </authorList>
    </citation>
    <scope>NUCLEOTIDE SEQUENCE</scope>
</reference>
<feature type="domain" description="DD-reactivating factor swiveling" evidence="2">
    <location>
        <begin position="100"/>
        <end position="243"/>
    </location>
</feature>
<dbReference type="Gene3D" id="3.50.30.70">
    <property type="entry name" value="Swiveling domain of dehydratase reactivase alpha subunit"/>
    <property type="match status" value="1"/>
</dbReference>
<dbReference type="AlphaFoldDB" id="A0A6J7DAT1"/>
<dbReference type="InterPro" id="IPR043129">
    <property type="entry name" value="ATPase_NBD"/>
</dbReference>
<dbReference type="EMBL" id="CAFBLS010000048">
    <property type="protein sequence ID" value="CAB4868092.1"/>
    <property type="molecule type" value="Genomic_DNA"/>
</dbReference>
<name>A0A6J7DAT1_9ZZZZ</name>
<dbReference type="InterPro" id="IPR028975">
    <property type="entry name" value="DDRA_swiveling_dom_sf"/>
</dbReference>
<dbReference type="SUPFAM" id="SSF53067">
    <property type="entry name" value="Actin-like ATPase domain"/>
    <property type="match status" value="2"/>
</dbReference>
<dbReference type="InterPro" id="IPR030994">
    <property type="entry name" value="DDR_dom"/>
</dbReference>
<evidence type="ECO:0000313" key="3">
    <source>
        <dbReference type="EMBL" id="CAB4868092.1"/>
    </source>
</evidence>
<dbReference type="Pfam" id="PF18427">
    <property type="entry name" value="DDR_swiveling"/>
    <property type="match status" value="1"/>
</dbReference>
<proteinExistence type="predicted"/>
<dbReference type="Pfam" id="PF08841">
    <property type="entry name" value="DDR"/>
    <property type="match status" value="1"/>
</dbReference>
<sequence length="576" mass="59245">MTLIAGIDIGNATTEIVIADGARHPAQPIAWDRAPTRGIKGSAEASMGAARLLARLERRLGAHCDLAVLTPQRPVTTRRIDLEPRAVDTGLLRLLATGSATPAGLGHGVGRPVDIDESTTTASADEGTIILVARDPLGFRATVASVLRWQGAGHSIAGLLLAGDEAHLVSSRLGSALPIIDCVDAALALSCERIALEVAAPGQHVRALGDAIWLADALAVAPETHGHARAVCELTRGHRSAVIGRLQSSAQVATPAVEEASVVYGDGSRSTFGQAAARLAELPVGSVRGYRQPPADLVLADDLWIADLGLLGQIPGMRAGSVQARRLIVAVLEADRGAGDQFGAFTQAWPGEVAMLSTEAHAARTGALTTPGARPDALVVDLGGGTIDIVGAAEQAASAPGSGDLLTTAVARALSISAGAAEWVKRGPASRVDAPQIVTDESGERRFLDVTAPQGSVGWLVAPGPSGPLPFSRGLSVAEWRTIRITVKQMVFAGNVRRIMSNTHQFADPSDLIIVGGPAGDDEILETLAGVVPSAVLGRANVAGVLGHRWAVAYGLVLAGQARSSAMELPPSTTMH</sequence>
<organism evidence="3">
    <name type="scientific">freshwater metagenome</name>
    <dbReference type="NCBI Taxonomy" id="449393"/>
    <lineage>
        <taxon>unclassified sequences</taxon>
        <taxon>metagenomes</taxon>
        <taxon>ecological metagenomes</taxon>
    </lineage>
</organism>
<evidence type="ECO:0000259" key="1">
    <source>
        <dbReference type="Pfam" id="PF08841"/>
    </source>
</evidence>